<evidence type="ECO:0000313" key="2">
    <source>
        <dbReference type="Proteomes" id="UP000602395"/>
    </source>
</evidence>
<proteinExistence type="predicted"/>
<accession>A0ABR7WDK7</accession>
<dbReference type="EMBL" id="JACWMS010000002">
    <property type="protein sequence ID" value="MBD1320641.1"/>
    <property type="molecule type" value="Genomic_DNA"/>
</dbReference>
<evidence type="ECO:0000313" key="1">
    <source>
        <dbReference type="EMBL" id="MBD1320641.1"/>
    </source>
</evidence>
<name>A0ABR7WDK7_9ACTN</name>
<dbReference type="Proteomes" id="UP000602395">
    <property type="component" value="Unassembled WGS sequence"/>
</dbReference>
<gene>
    <name evidence="1" type="ORF">IDF66_13730</name>
</gene>
<organism evidence="1 2">
    <name type="scientific">Gordonia hankookensis</name>
    <dbReference type="NCBI Taxonomy" id="589403"/>
    <lineage>
        <taxon>Bacteria</taxon>
        <taxon>Bacillati</taxon>
        <taxon>Actinomycetota</taxon>
        <taxon>Actinomycetes</taxon>
        <taxon>Mycobacteriales</taxon>
        <taxon>Gordoniaceae</taxon>
        <taxon>Gordonia</taxon>
    </lineage>
</organism>
<protein>
    <submittedName>
        <fullName evidence="1">Uncharacterized protein</fullName>
    </submittedName>
</protein>
<reference evidence="1 2" key="1">
    <citation type="submission" date="2020-09" db="EMBL/GenBank/DDBJ databases">
        <title>Novel species in genus Gordonia.</title>
        <authorList>
            <person name="Zhang G."/>
        </authorList>
    </citation>
    <scope>NUCLEOTIDE SEQUENCE [LARGE SCALE GENOMIC DNA]</scope>
    <source>
        <strain evidence="1 2">ON-33</strain>
    </source>
</reference>
<keyword evidence="2" id="KW-1185">Reference proteome</keyword>
<sequence length="212" mass="23713">MGADVDEWAALPDFFSAMAYWRNVQQFCAESGHAKADKILLFGTPYLDGDRLIIPNGPARAEDSEGYRAYSFNWEGNAFTLRESGRDRGTTWNNVTKAWFSSLSDIGKHFTGSYVGERTRMATNLKLPIVNLQWVDIGPAPGWSGSGEPDPDGFEPATKYHRNDDPSRYYFTDAGDSETSFRLNLSWRELNLLYTEGISGAESVLIPPFSDD</sequence>
<comment type="caution">
    <text evidence="1">The sequence shown here is derived from an EMBL/GenBank/DDBJ whole genome shotgun (WGS) entry which is preliminary data.</text>
</comment>
<dbReference type="RefSeq" id="WP_190267253.1">
    <property type="nucleotide sequence ID" value="NZ_BAABAD010000004.1"/>
</dbReference>